<evidence type="ECO:0000256" key="1">
    <source>
        <dbReference type="ARBA" id="ARBA00004651"/>
    </source>
</evidence>
<dbReference type="GO" id="GO:0005886">
    <property type="term" value="C:plasma membrane"/>
    <property type="evidence" value="ECO:0007669"/>
    <property type="project" value="UniProtKB-SubCell"/>
</dbReference>
<comment type="similarity">
    <text evidence="2">Belongs to the binding-protein-dependent transport system permease family. FecCD subfamily.</text>
</comment>
<feature type="transmembrane region" description="Helical" evidence="8">
    <location>
        <begin position="288"/>
        <end position="306"/>
    </location>
</feature>
<gene>
    <name evidence="9" type="ORF">SAMN02745117_01401</name>
</gene>
<dbReference type="Proteomes" id="UP000184327">
    <property type="component" value="Unassembled WGS sequence"/>
</dbReference>
<keyword evidence="3" id="KW-0813">Transport</keyword>
<reference evidence="9 10" key="1">
    <citation type="submission" date="2016-11" db="EMBL/GenBank/DDBJ databases">
        <authorList>
            <person name="Jaros S."/>
            <person name="Januszkiewicz K."/>
            <person name="Wedrychowicz H."/>
        </authorList>
    </citation>
    <scope>NUCLEOTIDE SEQUENCE [LARGE SCALE GENOMIC DNA]</scope>
    <source>
        <strain evidence="9 10">DSM 16112</strain>
    </source>
</reference>
<dbReference type="InterPro" id="IPR000522">
    <property type="entry name" value="ABC_transptr_permease_BtuC"/>
</dbReference>
<feature type="transmembrane region" description="Helical" evidence="8">
    <location>
        <begin position="243"/>
        <end position="276"/>
    </location>
</feature>
<accession>A0A1M4Z7I3</accession>
<proteinExistence type="inferred from homology"/>
<dbReference type="EMBL" id="FQUZ01000013">
    <property type="protein sequence ID" value="SHF13712.1"/>
    <property type="molecule type" value="Genomic_DNA"/>
</dbReference>
<dbReference type="SUPFAM" id="SSF81345">
    <property type="entry name" value="ABC transporter involved in vitamin B12 uptake, BtuC"/>
    <property type="match status" value="1"/>
</dbReference>
<dbReference type="STRING" id="1122156.SAMN02745117_01401"/>
<keyword evidence="7 8" id="KW-0472">Membrane</keyword>
<protein>
    <submittedName>
        <fullName evidence="9">Iron complex transport system permease protein</fullName>
    </submittedName>
</protein>
<feature type="transmembrane region" description="Helical" evidence="8">
    <location>
        <begin position="61"/>
        <end position="80"/>
    </location>
</feature>
<dbReference type="PANTHER" id="PTHR30472">
    <property type="entry name" value="FERRIC ENTEROBACTIN TRANSPORT SYSTEM PERMEASE PROTEIN"/>
    <property type="match status" value="1"/>
</dbReference>
<evidence type="ECO:0000256" key="6">
    <source>
        <dbReference type="ARBA" id="ARBA00022989"/>
    </source>
</evidence>
<evidence type="ECO:0000256" key="2">
    <source>
        <dbReference type="ARBA" id="ARBA00007935"/>
    </source>
</evidence>
<feature type="transmembrane region" description="Helical" evidence="8">
    <location>
        <begin position="155"/>
        <end position="177"/>
    </location>
</feature>
<evidence type="ECO:0000256" key="3">
    <source>
        <dbReference type="ARBA" id="ARBA00022448"/>
    </source>
</evidence>
<feature type="transmembrane region" description="Helical" evidence="8">
    <location>
        <begin position="189"/>
        <end position="217"/>
    </location>
</feature>
<comment type="subcellular location">
    <subcellularLocation>
        <location evidence="1">Cell membrane</location>
        <topology evidence="1">Multi-pass membrane protein</topology>
    </subcellularLocation>
</comment>
<evidence type="ECO:0000313" key="10">
    <source>
        <dbReference type="Proteomes" id="UP000184327"/>
    </source>
</evidence>
<name>A0A1M4Z7I3_9BURK</name>
<dbReference type="RefSeq" id="WP_084523008.1">
    <property type="nucleotide sequence ID" value="NZ_FQUZ01000013.1"/>
</dbReference>
<dbReference type="OrthoDB" id="9796260at2"/>
<feature type="transmembrane region" description="Helical" evidence="8">
    <location>
        <begin position="100"/>
        <end position="120"/>
    </location>
</feature>
<feature type="transmembrane region" description="Helical" evidence="8">
    <location>
        <begin position="27"/>
        <end position="49"/>
    </location>
</feature>
<dbReference type="Gene3D" id="1.10.3470.10">
    <property type="entry name" value="ABC transporter involved in vitamin B12 uptake, BtuC"/>
    <property type="match status" value="1"/>
</dbReference>
<evidence type="ECO:0000256" key="8">
    <source>
        <dbReference type="SAM" id="Phobius"/>
    </source>
</evidence>
<feature type="transmembrane region" description="Helical" evidence="8">
    <location>
        <begin position="132"/>
        <end position="149"/>
    </location>
</feature>
<keyword evidence="4" id="KW-1003">Cell membrane</keyword>
<keyword evidence="10" id="KW-1185">Reference proteome</keyword>
<evidence type="ECO:0000313" key="9">
    <source>
        <dbReference type="EMBL" id="SHF13712.1"/>
    </source>
</evidence>
<keyword evidence="6 8" id="KW-1133">Transmembrane helix</keyword>
<dbReference type="PANTHER" id="PTHR30472:SF19">
    <property type="entry name" value="PETROBACTIN IMPORT SYSTEM PERMEASE PROTEIN YCLO"/>
    <property type="match status" value="1"/>
</dbReference>
<dbReference type="Pfam" id="PF01032">
    <property type="entry name" value="FecCD"/>
    <property type="match status" value="1"/>
</dbReference>
<dbReference type="GO" id="GO:0022857">
    <property type="term" value="F:transmembrane transporter activity"/>
    <property type="evidence" value="ECO:0007669"/>
    <property type="project" value="InterPro"/>
</dbReference>
<dbReference type="InterPro" id="IPR037294">
    <property type="entry name" value="ABC_BtuC-like"/>
</dbReference>
<dbReference type="CDD" id="cd06550">
    <property type="entry name" value="TM_ABC_iron-siderophores_like"/>
    <property type="match status" value="1"/>
</dbReference>
<feature type="transmembrane region" description="Helical" evidence="8">
    <location>
        <begin position="312"/>
        <end position="333"/>
    </location>
</feature>
<evidence type="ECO:0000256" key="7">
    <source>
        <dbReference type="ARBA" id="ARBA00023136"/>
    </source>
</evidence>
<organism evidence="9 10">
    <name type="scientific">Lampropedia hyalina DSM 16112</name>
    <dbReference type="NCBI Taxonomy" id="1122156"/>
    <lineage>
        <taxon>Bacteria</taxon>
        <taxon>Pseudomonadati</taxon>
        <taxon>Pseudomonadota</taxon>
        <taxon>Betaproteobacteria</taxon>
        <taxon>Burkholderiales</taxon>
        <taxon>Comamonadaceae</taxon>
        <taxon>Lampropedia</taxon>
    </lineage>
</organism>
<keyword evidence="5 8" id="KW-0812">Transmembrane</keyword>
<dbReference type="GO" id="GO:0033214">
    <property type="term" value="P:siderophore-iron import into cell"/>
    <property type="evidence" value="ECO:0007669"/>
    <property type="project" value="TreeGrafter"/>
</dbReference>
<evidence type="ECO:0000256" key="5">
    <source>
        <dbReference type="ARBA" id="ARBA00022692"/>
    </source>
</evidence>
<dbReference type="AlphaFoldDB" id="A0A1M4Z7I3"/>
<evidence type="ECO:0000256" key="4">
    <source>
        <dbReference type="ARBA" id="ARBA00022475"/>
    </source>
</evidence>
<sequence length="340" mass="36943">MQLNSPASLHHAHPIAVASPGRWSGQAWRLLALGLLALVCCGLFMTLGVKTDWAFVLEFRGTKLAAMILVAWAVGVSTVLFHTITHNKILTPAIMGFDSLYLLIQTTGAFVLGMNVVTAIDPTLKFVGETALMVLFAWLLFRLLFSGAVRSLHLMLLVGVVMGVLFKSMTSLMLRLIDPNQFGSLQDRFFASFNLVATHLVVAAAVVVLAVSAYLWWLRRSFDVINLGRDMAINLGVDYPKVVMRVLVCVAILVSVSTALVGPVTFFGLLIANLAYQIMGTSRHRWTLPAAVILGVVALVGGQMVLERVFAFNSALSIVIEFLGGMVFIALLLRKNGRTA</sequence>